<comment type="caution">
    <text evidence="4">The sequence shown here is derived from an EMBL/GenBank/DDBJ whole genome shotgun (WGS) entry which is preliminary data.</text>
</comment>
<feature type="signal peptide" evidence="3">
    <location>
        <begin position="1"/>
        <end position="23"/>
    </location>
</feature>
<dbReference type="Pfam" id="PF11807">
    <property type="entry name" value="UstYa"/>
    <property type="match status" value="1"/>
</dbReference>
<reference evidence="4" key="1">
    <citation type="submission" date="2021-10" db="EMBL/GenBank/DDBJ databases">
        <title>De novo Genome Assembly of Clathrus columnatus (Basidiomycota, Fungi) Using Illumina and Nanopore Sequence Data.</title>
        <authorList>
            <person name="Ogiso-Tanaka E."/>
            <person name="Itagaki H."/>
            <person name="Hosoya T."/>
            <person name="Hosaka K."/>
        </authorList>
    </citation>
    <scope>NUCLEOTIDE SEQUENCE</scope>
    <source>
        <strain evidence="4">MO-923</strain>
    </source>
</reference>
<comment type="pathway">
    <text evidence="1">Mycotoxin biosynthesis.</text>
</comment>
<evidence type="ECO:0000313" key="4">
    <source>
        <dbReference type="EMBL" id="GJJ08927.1"/>
    </source>
</evidence>
<protein>
    <submittedName>
        <fullName evidence="4">Uncharacterized protein</fullName>
    </submittedName>
</protein>
<sequence length="224" mass="25336">MFSTRSLVVIVTLNAVLLYPSISNFIQKSQSRTYSYVGNDYPMRVPLDLGTAEMTFDCSAQYDINSSFSGEIWSKSMDTRSGGFVRLGDDYRVFAVSMYHQLHCMGALQHSLAQADGKPSPMDVHIQHCLNYLRQFILCSADGTQEPPVKVADLKTQGCAPPYRRQCRNWNKLYHFSAINYLDFHEYKVNNGSWTCHNPVGQDSTSKETPQNLSMMALNSLCED</sequence>
<keyword evidence="5" id="KW-1185">Reference proteome</keyword>
<proteinExistence type="inferred from homology"/>
<keyword evidence="3" id="KW-0732">Signal</keyword>
<dbReference type="Proteomes" id="UP001050691">
    <property type="component" value="Unassembled WGS sequence"/>
</dbReference>
<dbReference type="InterPro" id="IPR021765">
    <property type="entry name" value="UstYa-like"/>
</dbReference>
<evidence type="ECO:0000256" key="2">
    <source>
        <dbReference type="ARBA" id="ARBA00035112"/>
    </source>
</evidence>
<evidence type="ECO:0000256" key="3">
    <source>
        <dbReference type="SAM" id="SignalP"/>
    </source>
</evidence>
<dbReference type="EMBL" id="BPWL01000003">
    <property type="protein sequence ID" value="GJJ08927.1"/>
    <property type="molecule type" value="Genomic_DNA"/>
</dbReference>
<organism evidence="4 5">
    <name type="scientific">Clathrus columnatus</name>
    <dbReference type="NCBI Taxonomy" id="1419009"/>
    <lineage>
        <taxon>Eukaryota</taxon>
        <taxon>Fungi</taxon>
        <taxon>Dikarya</taxon>
        <taxon>Basidiomycota</taxon>
        <taxon>Agaricomycotina</taxon>
        <taxon>Agaricomycetes</taxon>
        <taxon>Phallomycetidae</taxon>
        <taxon>Phallales</taxon>
        <taxon>Clathraceae</taxon>
        <taxon>Clathrus</taxon>
    </lineage>
</organism>
<dbReference type="PANTHER" id="PTHR33365:SF4">
    <property type="entry name" value="CYCLOCHLOROTINE BIOSYNTHESIS PROTEIN O"/>
    <property type="match status" value="1"/>
</dbReference>
<name>A0AAV5A2R6_9AGAM</name>
<feature type="chain" id="PRO_5043786387" evidence="3">
    <location>
        <begin position="24"/>
        <end position="224"/>
    </location>
</feature>
<dbReference type="GO" id="GO:0043386">
    <property type="term" value="P:mycotoxin biosynthetic process"/>
    <property type="evidence" value="ECO:0007669"/>
    <property type="project" value="InterPro"/>
</dbReference>
<evidence type="ECO:0000256" key="1">
    <source>
        <dbReference type="ARBA" id="ARBA00004685"/>
    </source>
</evidence>
<dbReference type="PANTHER" id="PTHR33365">
    <property type="entry name" value="YALI0B05434P"/>
    <property type="match status" value="1"/>
</dbReference>
<gene>
    <name evidence="4" type="ORF">Clacol_003147</name>
</gene>
<dbReference type="AlphaFoldDB" id="A0AAV5A2R6"/>
<accession>A0AAV5A2R6</accession>
<evidence type="ECO:0000313" key="5">
    <source>
        <dbReference type="Proteomes" id="UP001050691"/>
    </source>
</evidence>
<comment type="similarity">
    <text evidence="2">Belongs to the ustYa family.</text>
</comment>